<proteinExistence type="predicted"/>
<name>X1P0S7_9ZZZZ</name>
<accession>X1P0S7</accession>
<evidence type="ECO:0000313" key="1">
    <source>
        <dbReference type="EMBL" id="GAI36041.1"/>
    </source>
</evidence>
<feature type="non-terminal residue" evidence="1">
    <location>
        <position position="234"/>
    </location>
</feature>
<dbReference type="AlphaFoldDB" id="X1P0S7"/>
<dbReference type="EMBL" id="BARV01029971">
    <property type="protein sequence ID" value="GAI36041.1"/>
    <property type="molecule type" value="Genomic_DNA"/>
</dbReference>
<sequence length="234" mass="24713">MKKLIFFGFLVLLTLTLSLVNAFANEWEMPTIIPTKDTVDSTKVPDGSISGSDLINPLRLPDHAVYMKYSIPDSIGVLNFMNLGVGDIAGIDMSASGLGGVDDYYFYLGTLRSWRANGTLYTESVLVNSVSNRASPLDLTLYNGTNKNVIIGNDLDSSLLVGDKTSIGSVTDGESNATATVTDDAGAAHGISLAAGDLAHITDSTTEADEGFYQVISDDGTNIVLDRTLTGTAT</sequence>
<reference evidence="1" key="1">
    <citation type="journal article" date="2014" name="Front. Microbiol.">
        <title>High frequency of phylogenetically diverse reductive dehalogenase-homologous genes in deep subseafloor sedimentary metagenomes.</title>
        <authorList>
            <person name="Kawai M."/>
            <person name="Futagami T."/>
            <person name="Toyoda A."/>
            <person name="Takaki Y."/>
            <person name="Nishi S."/>
            <person name="Hori S."/>
            <person name="Arai W."/>
            <person name="Tsubouchi T."/>
            <person name="Morono Y."/>
            <person name="Uchiyama I."/>
            <person name="Ito T."/>
            <person name="Fujiyama A."/>
            <person name="Inagaki F."/>
            <person name="Takami H."/>
        </authorList>
    </citation>
    <scope>NUCLEOTIDE SEQUENCE</scope>
    <source>
        <strain evidence="1">Expedition CK06-06</strain>
    </source>
</reference>
<comment type="caution">
    <text evidence="1">The sequence shown here is derived from an EMBL/GenBank/DDBJ whole genome shotgun (WGS) entry which is preliminary data.</text>
</comment>
<protein>
    <submittedName>
        <fullName evidence="1">Uncharacterized protein</fullName>
    </submittedName>
</protein>
<gene>
    <name evidence="1" type="ORF">S06H3_47684</name>
</gene>
<organism evidence="1">
    <name type="scientific">marine sediment metagenome</name>
    <dbReference type="NCBI Taxonomy" id="412755"/>
    <lineage>
        <taxon>unclassified sequences</taxon>
        <taxon>metagenomes</taxon>
        <taxon>ecological metagenomes</taxon>
    </lineage>
</organism>